<protein>
    <recommendedName>
        <fullName evidence="3">LuxR family transcriptional regulator</fullName>
    </recommendedName>
</protein>
<evidence type="ECO:0000313" key="2">
    <source>
        <dbReference type="Proteomes" id="UP000322499"/>
    </source>
</evidence>
<gene>
    <name evidence="1" type="ORF">BD833_106234</name>
</gene>
<accession>A0A5S5CYK8</accession>
<keyword evidence="2" id="KW-1185">Reference proteome</keyword>
<proteinExistence type="predicted"/>
<dbReference type="EMBL" id="VNHW01000006">
    <property type="protein sequence ID" value="TYP87642.1"/>
    <property type="molecule type" value="Genomic_DNA"/>
</dbReference>
<dbReference type="Proteomes" id="UP000322499">
    <property type="component" value="Unassembled WGS sequence"/>
</dbReference>
<reference evidence="1 2" key="1">
    <citation type="submission" date="2019-07" db="EMBL/GenBank/DDBJ databases">
        <title>Genomic Encyclopedia of Archaeal and Bacterial Type Strains, Phase II (KMG-II): from individual species to whole genera.</title>
        <authorList>
            <person name="Goeker M."/>
        </authorList>
    </citation>
    <scope>NUCLEOTIDE SEQUENCE [LARGE SCALE GENOMIC DNA]</scope>
    <source>
        <strain evidence="1 2">DSM 46842</strain>
    </source>
</reference>
<sequence length="674" mass="71477">MTASGLGQAPVDGRVGAALDRGDFPAALGLLREAEQQRPLTPAELDLLGRSAYGAGQFEAAISAWEQQSAACHSLDDDVAAAAAATTVAMFLMMDTGLMAPVRGWLARAERLLGDRPESPTHALLAMTHTYERFMCGDARAAARWAERAVDLGGRHDVPLAAALGRVATARLMILDGAVEPGLALLDEAAVSVVSGELDALGAGMVYCELICAMQGLAQYDRAEQWTEAMERWRVGHAYGGIIGRCRVHRAEILRLRGACSAATEEALEACRELRPWMRREFGWPLTELGAIRLRTGDLVGSETALIEALAHGWDPQPWLALLRLAQGQVGAAAAMIADALEHPSTVPSKEWPPLGALRRAPLLVAQAEICLAAGDVETARTATGQLSGIAETYRSRALSAATALARGRVLLAEGDAEAAVGECEEAVAGWSDVGAPYEAAVAQLVLAEAERLLGRTARADLHEGAARATAARIGVPLAGGLPAPDPSPPTPSACVFRRDGDIRTVAFAGRAVVLRDLKGMRYLARLLAAPDRELHVLDLVGGETGETARPGGDLGPVVDGQARAAYKRRLAEIDDDMAEAEALGDDVRLALAQADRDYLLRELAGAFGLGGRVRVAGSASERARASVSRSLRYAVCRIAEHHPPFADHLVRTIRTGTYCCYVPDPRMPTSWEL</sequence>
<dbReference type="AlphaFoldDB" id="A0A5S5CYK8"/>
<dbReference type="Gene3D" id="1.25.40.10">
    <property type="entry name" value="Tetratricopeptide repeat domain"/>
    <property type="match status" value="2"/>
</dbReference>
<dbReference type="SUPFAM" id="SSF48452">
    <property type="entry name" value="TPR-like"/>
    <property type="match status" value="1"/>
</dbReference>
<comment type="caution">
    <text evidence="1">The sequence shown here is derived from an EMBL/GenBank/DDBJ whole genome shotgun (WGS) entry which is preliminary data.</text>
</comment>
<dbReference type="RefSeq" id="WP_166533278.1">
    <property type="nucleotide sequence ID" value="NZ_VNHW01000006.1"/>
</dbReference>
<dbReference type="InterPro" id="IPR011990">
    <property type="entry name" value="TPR-like_helical_dom_sf"/>
</dbReference>
<evidence type="ECO:0008006" key="3">
    <source>
        <dbReference type="Google" id="ProtNLM"/>
    </source>
</evidence>
<evidence type="ECO:0000313" key="1">
    <source>
        <dbReference type="EMBL" id="TYP87642.1"/>
    </source>
</evidence>
<name>A0A5S5CYK8_9ACTN</name>
<organism evidence="1 2">
    <name type="scientific">Blastococcus xanthinilyticus</name>
    <dbReference type="NCBI Taxonomy" id="1564164"/>
    <lineage>
        <taxon>Bacteria</taxon>
        <taxon>Bacillati</taxon>
        <taxon>Actinomycetota</taxon>
        <taxon>Actinomycetes</taxon>
        <taxon>Geodermatophilales</taxon>
        <taxon>Geodermatophilaceae</taxon>
        <taxon>Blastococcus</taxon>
    </lineage>
</organism>